<dbReference type="EMBL" id="BAOP01000003">
    <property type="protein sequence ID" value="GAC78444.1"/>
    <property type="molecule type" value="Genomic_DNA"/>
</dbReference>
<comment type="caution">
    <text evidence="4">The sequence shown here is derived from an EMBL/GenBank/DDBJ whole genome shotgun (WGS) entry which is preliminary data.</text>
</comment>
<dbReference type="InterPro" id="IPR002563">
    <property type="entry name" value="Flavin_Rdtase-like_dom"/>
</dbReference>
<reference evidence="4 5" key="1">
    <citation type="submission" date="2013-02" db="EMBL/GenBank/DDBJ databases">
        <title>Whole genome shotgun sequence of Gordonia malaquae NBRC 108250.</title>
        <authorList>
            <person name="Yoshida I."/>
            <person name="Hosoyama A."/>
            <person name="Tsuchikane K."/>
            <person name="Ando Y."/>
            <person name="Baba S."/>
            <person name="Ohji S."/>
            <person name="Hamada M."/>
            <person name="Tamura T."/>
            <person name="Yamazoe A."/>
            <person name="Yamazaki S."/>
            <person name="Fujita N."/>
        </authorList>
    </citation>
    <scope>NUCLEOTIDE SEQUENCE [LARGE SCALE GENOMIC DNA]</scope>
    <source>
        <strain evidence="4 5">NBRC 108250</strain>
    </source>
</reference>
<accession>M3VDG8</accession>
<dbReference type="GO" id="GO:0042602">
    <property type="term" value="F:riboflavin reductase (NADPH) activity"/>
    <property type="evidence" value="ECO:0007669"/>
    <property type="project" value="TreeGrafter"/>
</dbReference>
<dbReference type="RefSeq" id="WP_008376439.1">
    <property type="nucleotide sequence ID" value="NZ_BAOP01000003.1"/>
</dbReference>
<keyword evidence="5" id="KW-1185">Reference proteome</keyword>
<dbReference type="AlphaFoldDB" id="M3VDG8"/>
<evidence type="ECO:0000313" key="4">
    <source>
        <dbReference type="EMBL" id="GAC78444.1"/>
    </source>
</evidence>
<dbReference type="eggNOG" id="COG1853">
    <property type="taxonomic scope" value="Bacteria"/>
</dbReference>
<dbReference type="SMART" id="SM00903">
    <property type="entry name" value="Flavin_Reduct"/>
    <property type="match status" value="1"/>
</dbReference>
<evidence type="ECO:0000313" key="5">
    <source>
        <dbReference type="Proteomes" id="UP000035009"/>
    </source>
</evidence>
<organism evidence="4 5">
    <name type="scientific">Gordonia malaquae NBRC 108250</name>
    <dbReference type="NCBI Taxonomy" id="1223542"/>
    <lineage>
        <taxon>Bacteria</taxon>
        <taxon>Bacillati</taxon>
        <taxon>Actinomycetota</taxon>
        <taxon>Actinomycetes</taxon>
        <taxon>Mycobacteriales</taxon>
        <taxon>Gordoniaceae</taxon>
        <taxon>Gordonia</taxon>
    </lineage>
</organism>
<dbReference type="SUPFAM" id="SSF50475">
    <property type="entry name" value="FMN-binding split barrel"/>
    <property type="match status" value="1"/>
</dbReference>
<evidence type="ECO:0000256" key="1">
    <source>
        <dbReference type="ARBA" id="ARBA00008898"/>
    </source>
</evidence>
<dbReference type="GO" id="GO:0010181">
    <property type="term" value="F:FMN binding"/>
    <property type="evidence" value="ECO:0007669"/>
    <property type="project" value="InterPro"/>
</dbReference>
<gene>
    <name evidence="4" type="ORF">GM1_003_01830</name>
</gene>
<dbReference type="Gene3D" id="2.30.110.10">
    <property type="entry name" value="Electron Transport, Fmn-binding Protein, Chain A"/>
    <property type="match status" value="1"/>
</dbReference>
<name>M3VDG8_GORML</name>
<dbReference type="OrthoDB" id="9792858at2"/>
<dbReference type="InterPro" id="IPR012349">
    <property type="entry name" value="Split_barrel_FMN-bd"/>
</dbReference>
<comment type="similarity">
    <text evidence="1">Belongs to the non-flavoprotein flavin reductase family.</text>
</comment>
<feature type="domain" description="Flavin reductase like" evidence="3">
    <location>
        <begin position="11"/>
        <end position="159"/>
    </location>
</feature>
<dbReference type="PANTHER" id="PTHR30466">
    <property type="entry name" value="FLAVIN REDUCTASE"/>
    <property type="match status" value="1"/>
</dbReference>
<dbReference type="Proteomes" id="UP000035009">
    <property type="component" value="Unassembled WGS sequence"/>
</dbReference>
<protein>
    <submittedName>
        <fullName evidence="4">Putative NADPH-flavin oxidoreductase</fullName>
    </submittedName>
</protein>
<keyword evidence="2" id="KW-0560">Oxidoreductase</keyword>
<dbReference type="PANTHER" id="PTHR30466:SF1">
    <property type="entry name" value="FMN REDUCTASE (NADH) RUTF"/>
    <property type="match status" value="1"/>
</dbReference>
<dbReference type="Pfam" id="PF01613">
    <property type="entry name" value="Flavin_Reduct"/>
    <property type="match status" value="1"/>
</dbReference>
<dbReference type="InterPro" id="IPR050268">
    <property type="entry name" value="NADH-dep_flavin_reductase"/>
</dbReference>
<dbReference type="STRING" id="410332.SAMN04488550_2426"/>
<evidence type="ECO:0000259" key="3">
    <source>
        <dbReference type="SMART" id="SM00903"/>
    </source>
</evidence>
<evidence type="ECO:0000256" key="2">
    <source>
        <dbReference type="ARBA" id="ARBA00023002"/>
    </source>
</evidence>
<sequence>MGSDTNLYDAFATYGSGVGLVTVRDGGDDAFFVAASVLTASVDPFALAVSVGATRPGLAAISKGGPWTLSVLAADHLELVRRLTAKTTHAERLAALRAAGAERSPDGTLRLADALATFSCVTASTTPVNDQVLVVGSVVRGVLGAGHAPLLRWDHEFHTVAGGAERKLSA</sequence>
<proteinExistence type="inferred from homology"/>